<keyword evidence="1" id="KW-0812">Transmembrane</keyword>
<keyword evidence="3" id="KW-1185">Reference proteome</keyword>
<evidence type="ECO:0000256" key="1">
    <source>
        <dbReference type="SAM" id="Phobius"/>
    </source>
</evidence>
<dbReference type="PANTHER" id="PTHR40465">
    <property type="entry name" value="CHROMOSOME 1, WHOLE GENOME SHOTGUN SEQUENCE"/>
    <property type="match status" value="1"/>
</dbReference>
<feature type="transmembrane region" description="Helical" evidence="1">
    <location>
        <begin position="70"/>
        <end position="88"/>
    </location>
</feature>
<sequence>MDTPANVPNPTIVSGSVVCTDTNLNLTDMNTDIAPQLLAHLFNWGLFGVLSVQVYLYYVAFPHDPRGLKSVVAAIFLLELTQTILLTHDAFRVYASGWGNTADLDSMGLYWFSIPVLGGLISALTQLFYAWRIHMLSGSYWAAGVISVVAVAQGVNEIYDGVLCLKTGSFSQCLHGDVLLL</sequence>
<accession>A0A4S4N161</accession>
<dbReference type="EMBL" id="SGPM01000018">
    <property type="protein sequence ID" value="THH32639.1"/>
    <property type="molecule type" value="Genomic_DNA"/>
</dbReference>
<dbReference type="Proteomes" id="UP000308730">
    <property type="component" value="Unassembled WGS sequence"/>
</dbReference>
<proteinExistence type="predicted"/>
<evidence type="ECO:0000313" key="3">
    <source>
        <dbReference type="Proteomes" id="UP000308730"/>
    </source>
</evidence>
<feature type="transmembrane region" description="Helical" evidence="1">
    <location>
        <begin position="108"/>
        <end position="131"/>
    </location>
</feature>
<organism evidence="2 3">
    <name type="scientific">Antrodiella citrinella</name>
    <dbReference type="NCBI Taxonomy" id="2447956"/>
    <lineage>
        <taxon>Eukaryota</taxon>
        <taxon>Fungi</taxon>
        <taxon>Dikarya</taxon>
        <taxon>Basidiomycota</taxon>
        <taxon>Agaricomycotina</taxon>
        <taxon>Agaricomycetes</taxon>
        <taxon>Polyporales</taxon>
        <taxon>Steccherinaceae</taxon>
        <taxon>Antrodiella</taxon>
    </lineage>
</organism>
<name>A0A4S4N161_9APHY</name>
<gene>
    <name evidence="2" type="ORF">EUX98_g1548</name>
</gene>
<dbReference type="PANTHER" id="PTHR40465:SF1">
    <property type="entry name" value="DUF6534 DOMAIN-CONTAINING PROTEIN"/>
    <property type="match status" value="1"/>
</dbReference>
<reference evidence="2 3" key="1">
    <citation type="submission" date="2019-02" db="EMBL/GenBank/DDBJ databases">
        <title>Genome sequencing of the rare red list fungi Antrodiella citrinella (Flaviporus citrinellus).</title>
        <authorList>
            <person name="Buettner E."/>
            <person name="Kellner H."/>
        </authorList>
    </citation>
    <scope>NUCLEOTIDE SEQUENCE [LARGE SCALE GENOMIC DNA]</scope>
    <source>
        <strain evidence="2 3">DSM 108506</strain>
    </source>
</reference>
<evidence type="ECO:0000313" key="2">
    <source>
        <dbReference type="EMBL" id="THH32639.1"/>
    </source>
</evidence>
<feature type="transmembrane region" description="Helical" evidence="1">
    <location>
        <begin position="37"/>
        <end position="58"/>
    </location>
</feature>
<dbReference type="AlphaFoldDB" id="A0A4S4N161"/>
<dbReference type="OrthoDB" id="2953893at2759"/>
<keyword evidence="1" id="KW-0472">Membrane</keyword>
<comment type="caution">
    <text evidence="2">The sequence shown here is derived from an EMBL/GenBank/DDBJ whole genome shotgun (WGS) entry which is preliminary data.</text>
</comment>
<protein>
    <submittedName>
        <fullName evidence="2">Uncharacterized protein</fullName>
    </submittedName>
</protein>
<keyword evidence="1" id="KW-1133">Transmembrane helix</keyword>